<organism evidence="3 4">
    <name type="scientific">Litchfieldella rifensis</name>
    <dbReference type="NCBI Taxonomy" id="762643"/>
    <lineage>
        <taxon>Bacteria</taxon>
        <taxon>Pseudomonadati</taxon>
        <taxon>Pseudomonadota</taxon>
        <taxon>Gammaproteobacteria</taxon>
        <taxon>Oceanospirillales</taxon>
        <taxon>Halomonadaceae</taxon>
        <taxon>Litchfieldella</taxon>
    </lineage>
</organism>
<dbReference type="InterPro" id="IPR029014">
    <property type="entry name" value="NiFe-Hase_large"/>
</dbReference>
<dbReference type="Gene3D" id="3.40.50.12280">
    <property type="match status" value="1"/>
</dbReference>
<evidence type="ECO:0000313" key="3">
    <source>
        <dbReference type="EMBL" id="MFC3285014.1"/>
    </source>
</evidence>
<accession>A0ABV7LRN3</accession>
<feature type="region of interest" description="Disordered" evidence="1">
    <location>
        <begin position="362"/>
        <end position="384"/>
    </location>
</feature>
<keyword evidence="4" id="KW-1185">Reference proteome</keyword>
<gene>
    <name evidence="3" type="ORF">ACFOEV_15540</name>
</gene>
<reference evidence="4" key="1">
    <citation type="journal article" date="2019" name="Int. J. Syst. Evol. Microbiol.">
        <title>The Global Catalogue of Microorganisms (GCM) 10K type strain sequencing project: providing services to taxonomists for standard genome sequencing and annotation.</title>
        <authorList>
            <consortium name="The Broad Institute Genomics Platform"/>
            <consortium name="The Broad Institute Genome Sequencing Center for Infectious Disease"/>
            <person name="Wu L."/>
            <person name="Ma J."/>
        </authorList>
    </citation>
    <scope>NUCLEOTIDE SEQUENCE [LARGE SCALE GENOMIC DNA]</scope>
    <source>
        <strain evidence="4">CECT 7698</strain>
    </source>
</reference>
<evidence type="ECO:0000259" key="2">
    <source>
        <dbReference type="Pfam" id="PF00346"/>
    </source>
</evidence>
<proteinExistence type="predicted"/>
<name>A0ABV7LRN3_9GAMM</name>
<dbReference type="InterPro" id="IPR001135">
    <property type="entry name" value="NADH_Q_OxRdtase_suD"/>
</dbReference>
<sequence length="427" mass="46780">MAVNGLRLLAARSSVPVFPALGVHGEAALHRLALTPGIELVDSPRHASVLLVAGGVPPDHFEALRRVHDQLPKPFATLWFHSEPLPDLENATRIDDIEALPDALVTLHRELMSGQRGSSPRLLPDRPPNPWEGLGDDGHGGEGMMGGVPYGRPMAMNMNDDIRDGLTLDSLTFRLGPFLPALPPGMVVEITLQGDLIQTWSTQSTPYPQGLDPVFFATRERPVPIAELELARVRHHLHRLFHGLRLAGLEAASLHALRLARELTPNSSLDGLRRRLVHGGFFAILTAGRGVLDGEQARQLGGPVARAAGVEDDLRSRDANYRLLGFTPLCRQGGDTRSRWEQLLAEIEQSLQLACRAARDDVPTSEAGRVETPHGPWPGNQQPEKGRWFLDDLMPGLEWDEALACLASLDVAPVSEWPLTERKGRRT</sequence>
<feature type="region of interest" description="Disordered" evidence="1">
    <location>
        <begin position="115"/>
        <end position="143"/>
    </location>
</feature>
<dbReference type="RefSeq" id="WP_386775543.1">
    <property type="nucleotide sequence ID" value="NZ_JBHRUG010000029.1"/>
</dbReference>
<protein>
    <recommendedName>
        <fullName evidence="2">NADH-quinone oxidoreductase subunit D domain-containing protein</fullName>
    </recommendedName>
</protein>
<dbReference type="EMBL" id="JBHRUG010000029">
    <property type="protein sequence ID" value="MFC3285014.1"/>
    <property type="molecule type" value="Genomic_DNA"/>
</dbReference>
<dbReference type="Gene3D" id="1.10.645.10">
    <property type="entry name" value="Cytochrome-c3 Hydrogenase, chain B"/>
    <property type="match status" value="1"/>
</dbReference>
<dbReference type="SUPFAM" id="SSF56762">
    <property type="entry name" value="HydB/Nqo4-like"/>
    <property type="match status" value="1"/>
</dbReference>
<feature type="compositionally biased region" description="Basic and acidic residues" evidence="1">
    <location>
        <begin position="362"/>
        <end position="372"/>
    </location>
</feature>
<dbReference type="Pfam" id="PF00346">
    <property type="entry name" value="Complex1_49kDa"/>
    <property type="match status" value="1"/>
</dbReference>
<comment type="caution">
    <text evidence="3">The sequence shown here is derived from an EMBL/GenBank/DDBJ whole genome shotgun (WGS) entry which is preliminary data.</text>
</comment>
<evidence type="ECO:0000313" key="4">
    <source>
        <dbReference type="Proteomes" id="UP001595579"/>
    </source>
</evidence>
<dbReference type="Proteomes" id="UP001595579">
    <property type="component" value="Unassembled WGS sequence"/>
</dbReference>
<feature type="domain" description="NADH-quinone oxidoreductase subunit D" evidence="2">
    <location>
        <begin position="282"/>
        <end position="358"/>
    </location>
</feature>
<evidence type="ECO:0000256" key="1">
    <source>
        <dbReference type="SAM" id="MobiDB-lite"/>
    </source>
</evidence>
<dbReference type="SUPFAM" id="SSF56770">
    <property type="entry name" value="HydA/Nqo6-like"/>
    <property type="match status" value="1"/>
</dbReference>